<gene>
    <name evidence="1" type="ORF">BLM47_04910</name>
</gene>
<reference evidence="1 2" key="1">
    <citation type="submission" date="2016-12" db="EMBL/GenBank/DDBJ databases">
        <title>Candidatus Reconcilibacillus cellulovorans genome.</title>
        <authorList>
            <person name="Kolinko S."/>
            <person name="Wu Y.-W."/>
            <person name="Tachea F."/>
            <person name="Denzel E."/>
            <person name="Hiras J."/>
            <person name="Baecker N."/>
            <person name="Chan L.J."/>
            <person name="Eichorst S.A."/>
            <person name="Frey D."/>
            <person name="Adams P.D."/>
            <person name="Pray T."/>
            <person name="Tanjore D."/>
            <person name="Petzold C.J."/>
            <person name="Gladden J.M."/>
            <person name="Simmons B.A."/>
            <person name="Singer S.W."/>
        </authorList>
    </citation>
    <scope>NUCLEOTIDE SEQUENCE [LARGE SCALE GENOMIC DNA]</scope>
    <source>
        <strain evidence="1">JTherm</strain>
    </source>
</reference>
<evidence type="ECO:0000313" key="1">
    <source>
        <dbReference type="EMBL" id="PDO10850.1"/>
    </source>
</evidence>
<dbReference type="EMBL" id="MOXJ01000008">
    <property type="protein sequence ID" value="PDO10850.1"/>
    <property type="molecule type" value="Genomic_DNA"/>
</dbReference>
<dbReference type="Proteomes" id="UP000243688">
    <property type="component" value="Unassembled WGS sequence"/>
</dbReference>
<accession>A0A2A6E134</accession>
<proteinExistence type="predicted"/>
<organism evidence="1 2">
    <name type="scientific">Candidatus Reconcilbacillus cellulovorans</name>
    <dbReference type="NCBI Taxonomy" id="1906605"/>
    <lineage>
        <taxon>Bacteria</taxon>
        <taxon>Bacillati</taxon>
        <taxon>Bacillota</taxon>
        <taxon>Bacilli</taxon>
        <taxon>Bacillales</taxon>
        <taxon>Paenibacillaceae</taxon>
        <taxon>Candidatus Reconcilbacillus</taxon>
    </lineage>
</organism>
<protein>
    <submittedName>
        <fullName evidence="1">Rha family transcriptional regulator</fullName>
    </submittedName>
</protein>
<comment type="caution">
    <text evidence="1">The sequence shown here is derived from an EMBL/GenBank/DDBJ whole genome shotgun (WGS) entry which is preliminary data.</text>
</comment>
<dbReference type="SUPFAM" id="SSF47413">
    <property type="entry name" value="lambda repressor-like DNA-binding domains"/>
    <property type="match status" value="1"/>
</dbReference>
<dbReference type="GO" id="GO:0003677">
    <property type="term" value="F:DNA binding"/>
    <property type="evidence" value="ECO:0007669"/>
    <property type="project" value="InterPro"/>
</dbReference>
<dbReference type="AlphaFoldDB" id="A0A2A6E134"/>
<dbReference type="InterPro" id="IPR010982">
    <property type="entry name" value="Lambda_DNA-bd_dom_sf"/>
</dbReference>
<sequence length="80" mass="9651">MRKRAITPFGWEIKKRLAELHMDQRSFCQKYNIPENRLSNLITGARKAERYRQEVARLLEIDVRDFENDRDDAQNDGKER</sequence>
<evidence type="ECO:0000313" key="2">
    <source>
        <dbReference type="Proteomes" id="UP000243688"/>
    </source>
</evidence>
<name>A0A2A6E134_9BACL</name>